<reference evidence="2 3" key="1">
    <citation type="journal article" date="2014" name="Nat. Genet.">
        <title>Genome and transcriptome of the porcine whipworm Trichuris suis.</title>
        <authorList>
            <person name="Jex A.R."/>
            <person name="Nejsum P."/>
            <person name="Schwarz E.M."/>
            <person name="Hu L."/>
            <person name="Young N.D."/>
            <person name="Hall R.S."/>
            <person name="Korhonen P.K."/>
            <person name="Liao S."/>
            <person name="Thamsborg S."/>
            <person name="Xia J."/>
            <person name="Xu P."/>
            <person name="Wang S."/>
            <person name="Scheerlinck J.P."/>
            <person name="Hofmann A."/>
            <person name="Sternberg P.W."/>
            <person name="Wang J."/>
            <person name="Gasser R.B."/>
        </authorList>
    </citation>
    <scope>NUCLEOTIDE SEQUENCE [LARGE SCALE GENOMIC DNA]</scope>
    <source>
        <strain evidence="2">DCEP-RM93M</strain>
    </source>
</reference>
<proteinExistence type="predicted"/>
<dbReference type="Proteomes" id="UP000030764">
    <property type="component" value="Unassembled WGS sequence"/>
</dbReference>
<evidence type="ECO:0000256" key="1">
    <source>
        <dbReference type="SAM" id="MobiDB-lite"/>
    </source>
</evidence>
<dbReference type="AlphaFoldDB" id="A0A085LK08"/>
<name>A0A085LK08_9BILA</name>
<feature type="non-terminal residue" evidence="2">
    <location>
        <position position="229"/>
    </location>
</feature>
<feature type="non-terminal residue" evidence="2">
    <location>
        <position position="1"/>
    </location>
</feature>
<keyword evidence="3" id="KW-1185">Reference proteome</keyword>
<sequence>RSQFGKTWLILQIQKDTVDTFQAWHLVLLKCTGSGNTLASRHNLCRFCRRAPFPRSLVLLGIRPKIQGGISLFHEGSISDKPGVEEAFLCDVWRCDVATASDFQMISGKYGLQPMLNFILCVQFPMPDGCHGKGDNLSSHILNYRLDELTTDELQGKQKVEKKQMMMNIKRGRTAKGRVRGSLQPYKKLPYERTCAKQKNAEFYFSGTKKQWEHDEELPSTPSGTAVGP</sequence>
<evidence type="ECO:0000313" key="2">
    <source>
        <dbReference type="EMBL" id="KFD45304.1"/>
    </source>
</evidence>
<evidence type="ECO:0000313" key="3">
    <source>
        <dbReference type="Proteomes" id="UP000030764"/>
    </source>
</evidence>
<accession>A0A085LK08</accession>
<feature type="region of interest" description="Disordered" evidence="1">
    <location>
        <begin position="210"/>
        <end position="229"/>
    </location>
</feature>
<gene>
    <name evidence="2" type="ORF">M513_13818</name>
</gene>
<organism evidence="2 3">
    <name type="scientific">Trichuris suis</name>
    <name type="common">pig whipworm</name>
    <dbReference type="NCBI Taxonomy" id="68888"/>
    <lineage>
        <taxon>Eukaryota</taxon>
        <taxon>Metazoa</taxon>
        <taxon>Ecdysozoa</taxon>
        <taxon>Nematoda</taxon>
        <taxon>Enoplea</taxon>
        <taxon>Dorylaimia</taxon>
        <taxon>Trichinellida</taxon>
        <taxon>Trichuridae</taxon>
        <taxon>Trichuris</taxon>
    </lineage>
</organism>
<dbReference type="EMBL" id="KL363570">
    <property type="protein sequence ID" value="KFD45304.1"/>
    <property type="molecule type" value="Genomic_DNA"/>
</dbReference>
<protein>
    <submittedName>
        <fullName evidence="2">Uncharacterized protein</fullName>
    </submittedName>
</protein>
<feature type="compositionally biased region" description="Polar residues" evidence="1">
    <location>
        <begin position="220"/>
        <end position="229"/>
    </location>
</feature>